<evidence type="ECO:0000313" key="15">
    <source>
        <dbReference type="RefSeq" id="XP_048136827.1"/>
    </source>
</evidence>
<feature type="region of interest" description="Disordered" evidence="9">
    <location>
        <begin position="219"/>
        <end position="291"/>
    </location>
</feature>
<dbReference type="PANTHER" id="PTHR15710:SF34">
    <property type="entry name" value="E3 UBIQUITIN-PROTEIN LIGASE RHC1A-RELATED"/>
    <property type="match status" value="1"/>
</dbReference>
<dbReference type="AlphaFoldDB" id="A0A8B8NFA9"/>
<evidence type="ECO:0000313" key="13">
    <source>
        <dbReference type="RefSeq" id="XP_030521149.1"/>
    </source>
</evidence>
<dbReference type="KEGG" id="rarg:115734477"/>
<dbReference type="InterPro" id="IPR001841">
    <property type="entry name" value="Znf_RING"/>
</dbReference>
<dbReference type="RefSeq" id="XP_030521150.1">
    <property type="nucleotide sequence ID" value="XM_030665290.1"/>
</dbReference>
<dbReference type="OrthoDB" id="8062037at2759"/>
<evidence type="ECO:0000256" key="8">
    <source>
        <dbReference type="PROSITE-ProRule" id="PRU00175"/>
    </source>
</evidence>
<evidence type="ECO:0000313" key="14">
    <source>
        <dbReference type="RefSeq" id="XP_030521150.1"/>
    </source>
</evidence>
<accession>A0A8B8NFA9</accession>
<evidence type="ECO:0000256" key="3">
    <source>
        <dbReference type="ARBA" id="ARBA00022679"/>
    </source>
</evidence>
<proteinExistence type="predicted"/>
<evidence type="ECO:0000256" key="5">
    <source>
        <dbReference type="ARBA" id="ARBA00022771"/>
    </source>
</evidence>
<keyword evidence="5 8" id="KW-0863">Zinc-finger</keyword>
<dbReference type="GO" id="GO:0005737">
    <property type="term" value="C:cytoplasm"/>
    <property type="evidence" value="ECO:0007669"/>
    <property type="project" value="TreeGrafter"/>
</dbReference>
<keyword evidence="11" id="KW-1185">Reference proteome</keyword>
<feature type="compositionally biased region" description="Polar residues" evidence="9">
    <location>
        <begin position="267"/>
        <end position="285"/>
    </location>
</feature>
<dbReference type="GO" id="GO:0008270">
    <property type="term" value="F:zinc ion binding"/>
    <property type="evidence" value="ECO:0007669"/>
    <property type="project" value="UniProtKB-KW"/>
</dbReference>
<dbReference type="RefSeq" id="XP_030521147.1">
    <property type="nucleotide sequence ID" value="XM_030665287.1"/>
</dbReference>
<evidence type="ECO:0000313" key="11">
    <source>
        <dbReference type="Proteomes" id="UP000827889"/>
    </source>
</evidence>
<dbReference type="PANTHER" id="PTHR15710">
    <property type="entry name" value="E3 UBIQUITIN-PROTEIN LIGASE PRAJA"/>
    <property type="match status" value="1"/>
</dbReference>
<dbReference type="CDD" id="cd16667">
    <property type="entry name" value="RING-H2_RNF126-like"/>
    <property type="match status" value="1"/>
</dbReference>
<evidence type="ECO:0000256" key="1">
    <source>
        <dbReference type="ARBA" id="ARBA00000900"/>
    </source>
</evidence>
<dbReference type="InterPro" id="IPR039525">
    <property type="entry name" value="RNF126-like_zinc-ribbon"/>
</dbReference>
<evidence type="ECO:0000256" key="2">
    <source>
        <dbReference type="ARBA" id="ARBA00012483"/>
    </source>
</evidence>
<dbReference type="Gene3D" id="3.30.40.10">
    <property type="entry name" value="Zinc/RING finger domain, C3HC4 (zinc finger)"/>
    <property type="match status" value="1"/>
</dbReference>
<evidence type="ECO:0000256" key="6">
    <source>
        <dbReference type="ARBA" id="ARBA00022786"/>
    </source>
</evidence>
<gene>
    <name evidence="12 13 14 15" type="primary">LOC115734477</name>
</gene>
<dbReference type="Pfam" id="PF14369">
    <property type="entry name" value="Zn_ribbon_19"/>
    <property type="match status" value="1"/>
</dbReference>
<keyword evidence="4" id="KW-0479">Metal-binding</keyword>
<protein>
    <recommendedName>
        <fullName evidence="2">RING-type E3 ubiquitin transferase</fullName>
        <ecNumber evidence="2">2.3.2.27</ecNumber>
    </recommendedName>
</protein>
<organism evidence="11 14">
    <name type="scientific">Rhodamnia argentea</name>
    <dbReference type="NCBI Taxonomy" id="178133"/>
    <lineage>
        <taxon>Eukaryota</taxon>
        <taxon>Viridiplantae</taxon>
        <taxon>Streptophyta</taxon>
        <taxon>Embryophyta</taxon>
        <taxon>Tracheophyta</taxon>
        <taxon>Spermatophyta</taxon>
        <taxon>Magnoliopsida</taxon>
        <taxon>eudicotyledons</taxon>
        <taxon>Gunneridae</taxon>
        <taxon>Pentapetalae</taxon>
        <taxon>rosids</taxon>
        <taxon>malvids</taxon>
        <taxon>Myrtales</taxon>
        <taxon>Myrtaceae</taxon>
        <taxon>Myrtoideae</taxon>
        <taxon>Myrteae</taxon>
        <taxon>Australasian group</taxon>
        <taxon>Rhodamnia</taxon>
    </lineage>
</organism>
<dbReference type="GO" id="GO:0061630">
    <property type="term" value="F:ubiquitin protein ligase activity"/>
    <property type="evidence" value="ECO:0007669"/>
    <property type="project" value="UniProtKB-EC"/>
</dbReference>
<dbReference type="EC" id="2.3.2.27" evidence="2"/>
<keyword evidence="3" id="KW-0808">Transferase</keyword>
<feature type="domain" description="RING-type" evidence="10">
    <location>
        <begin position="168"/>
        <end position="209"/>
    </location>
</feature>
<dbReference type="Proteomes" id="UP000827889">
    <property type="component" value="Chromosome 6"/>
</dbReference>
<evidence type="ECO:0000259" key="10">
    <source>
        <dbReference type="PROSITE" id="PS50089"/>
    </source>
</evidence>
<comment type="catalytic activity">
    <reaction evidence="1">
        <text>S-ubiquitinyl-[E2 ubiquitin-conjugating enzyme]-L-cysteine + [acceptor protein]-L-lysine = [E2 ubiquitin-conjugating enzyme]-L-cysteine + N(6)-ubiquitinyl-[acceptor protein]-L-lysine.</text>
        <dbReference type="EC" id="2.3.2.27"/>
    </reaction>
</comment>
<dbReference type="PROSITE" id="PS50089">
    <property type="entry name" value="ZF_RING_2"/>
    <property type="match status" value="1"/>
</dbReference>
<keyword evidence="7" id="KW-0862">Zinc</keyword>
<dbReference type="GO" id="GO:0016567">
    <property type="term" value="P:protein ubiquitination"/>
    <property type="evidence" value="ECO:0007669"/>
    <property type="project" value="TreeGrafter"/>
</dbReference>
<dbReference type="FunFam" id="3.30.40.10:FF:000022">
    <property type="entry name" value="E3 ubiquitin-protein ligase RING1-like"/>
    <property type="match status" value="1"/>
</dbReference>
<keyword evidence="6" id="KW-0833">Ubl conjugation pathway</keyword>
<reference evidence="12 13" key="1">
    <citation type="submission" date="2025-04" db="UniProtKB">
        <authorList>
            <consortium name="RefSeq"/>
        </authorList>
    </citation>
    <scope>IDENTIFICATION</scope>
    <source>
        <tissue evidence="15">Leaf</tissue>
    </source>
</reference>
<sequence length="303" mass="33537">MYNGEETHWCYQCNQPFGLQGQEVICPYCAGGFVQELQEVQALPLADVSAPYPMDLSSRVPPVFDALYALVGDNCLDPRSRFLGLVDLLMRDAVAGGNPNFDVRGRPAGRRPRLADMDDYFMGPGLEELIEQLTVDDRRGPPPAPQSAIAALPTIKITQTHLRADSECPVCKEEFELQAEAKMMPCHHIYHPDCIVPWLVQHNSCPVCRFEMPPLGAGSVQGVQSRSDQSRSSSSSSSSSPLRSGDSGRDSARQNQGRRSRLPWPFGSSNSNTQQYAETGGSNSRTIHEQNHEMNYSGWPFDY</sequence>
<dbReference type="SUPFAM" id="SSF57850">
    <property type="entry name" value="RING/U-box"/>
    <property type="match status" value="1"/>
</dbReference>
<name>A0A8B8NFA9_9MYRT</name>
<evidence type="ECO:0000313" key="12">
    <source>
        <dbReference type="RefSeq" id="XP_030521147.1"/>
    </source>
</evidence>
<dbReference type="SMART" id="SM00184">
    <property type="entry name" value="RING"/>
    <property type="match status" value="1"/>
</dbReference>
<evidence type="ECO:0000256" key="7">
    <source>
        <dbReference type="ARBA" id="ARBA00022833"/>
    </source>
</evidence>
<dbReference type="RefSeq" id="XP_048136827.1">
    <property type="nucleotide sequence ID" value="XM_048280870.1"/>
</dbReference>
<evidence type="ECO:0000256" key="9">
    <source>
        <dbReference type="SAM" id="MobiDB-lite"/>
    </source>
</evidence>
<feature type="compositionally biased region" description="Low complexity" evidence="9">
    <location>
        <begin position="219"/>
        <end position="245"/>
    </location>
</feature>
<dbReference type="GeneID" id="115734477"/>
<dbReference type="Pfam" id="PF13639">
    <property type="entry name" value="zf-RING_2"/>
    <property type="match status" value="1"/>
</dbReference>
<dbReference type="InterPro" id="IPR013083">
    <property type="entry name" value="Znf_RING/FYVE/PHD"/>
</dbReference>
<evidence type="ECO:0000256" key="4">
    <source>
        <dbReference type="ARBA" id="ARBA00022723"/>
    </source>
</evidence>
<dbReference type="RefSeq" id="XP_030521149.1">
    <property type="nucleotide sequence ID" value="XM_030665289.1"/>
</dbReference>